<dbReference type="PANTHER" id="PTHR45266:SF3">
    <property type="entry name" value="OXALOACETATE DECARBOXYLASE ALPHA CHAIN"/>
    <property type="match status" value="1"/>
</dbReference>
<protein>
    <recommendedName>
        <fullName evidence="1 3">Biotin carboxyl carrier protein of acetyl-CoA carboxylase</fullName>
    </recommendedName>
</protein>
<dbReference type="GO" id="GO:0006633">
    <property type="term" value="P:fatty acid biosynthetic process"/>
    <property type="evidence" value="ECO:0007669"/>
    <property type="project" value="UniProtKB-UniPathway"/>
</dbReference>
<dbReference type="GO" id="GO:0009317">
    <property type="term" value="C:acetyl-CoA carboxylase complex"/>
    <property type="evidence" value="ECO:0007669"/>
    <property type="project" value="InterPro"/>
</dbReference>
<evidence type="ECO:0000256" key="1">
    <source>
        <dbReference type="ARBA" id="ARBA00017562"/>
    </source>
</evidence>
<organism evidence="5 6">
    <name type="scientific">Bacillus thermotolerans</name>
    <name type="common">Quasibacillus thermotolerans</name>
    <dbReference type="NCBI Taxonomy" id="1221996"/>
    <lineage>
        <taxon>Bacteria</taxon>
        <taxon>Bacillati</taxon>
        <taxon>Bacillota</taxon>
        <taxon>Bacilli</taxon>
        <taxon>Bacillales</taxon>
        <taxon>Bacillaceae</taxon>
        <taxon>Bacillus</taxon>
    </lineage>
</organism>
<evidence type="ECO:0000313" key="6">
    <source>
        <dbReference type="Proteomes" id="UP000031563"/>
    </source>
</evidence>
<dbReference type="Pfam" id="PF00364">
    <property type="entry name" value="Biotin_lipoyl"/>
    <property type="match status" value="1"/>
</dbReference>
<dbReference type="AlphaFoldDB" id="A0A0F5HU30"/>
<keyword evidence="3" id="KW-0275">Fatty acid biosynthesis</keyword>
<dbReference type="UniPathway" id="UPA00094"/>
<dbReference type="InterPro" id="IPR000089">
    <property type="entry name" value="Biotin_lipoyl"/>
</dbReference>
<gene>
    <name evidence="5" type="ORF">QY95_02237</name>
</gene>
<keyword evidence="3" id="KW-0276">Fatty acid metabolism</keyword>
<comment type="caution">
    <text evidence="5">The sequence shown here is derived from an EMBL/GenBank/DDBJ whole genome shotgun (WGS) entry which is preliminary data.</text>
</comment>
<sequence length="84" mass="9069">MTGAAKKVLSPIPGVFYRKPSPDKDVYVKEGDAVKEGDVIGLVEVMKNFYEIKAEAAGVLEKFLVNEEDVLDAGQEIAVIVAES</sequence>
<evidence type="ECO:0000259" key="4">
    <source>
        <dbReference type="PROSITE" id="PS50968"/>
    </source>
</evidence>
<dbReference type="InterPro" id="IPR050709">
    <property type="entry name" value="Biotin_Carboxyl_Carrier/Decarb"/>
</dbReference>
<dbReference type="PROSITE" id="PS50968">
    <property type="entry name" value="BIOTINYL_LIPOYL"/>
    <property type="match status" value="1"/>
</dbReference>
<keyword evidence="6" id="KW-1185">Reference proteome</keyword>
<evidence type="ECO:0000256" key="3">
    <source>
        <dbReference type="RuleBase" id="RU364072"/>
    </source>
</evidence>
<keyword evidence="3" id="KW-0444">Lipid biosynthesis</keyword>
<dbReference type="Gene3D" id="2.40.50.100">
    <property type="match status" value="1"/>
</dbReference>
<name>A0A0F5HU30_BACTR</name>
<feature type="domain" description="Lipoyl-binding" evidence="4">
    <location>
        <begin position="1"/>
        <end position="81"/>
    </location>
</feature>
<dbReference type="RefSeq" id="WP_039237158.1">
    <property type="nucleotide sequence ID" value="NZ_JWIQ02000005.1"/>
</dbReference>
<dbReference type="SUPFAM" id="SSF51230">
    <property type="entry name" value="Single hybrid motif"/>
    <property type="match status" value="1"/>
</dbReference>
<dbReference type="InterPro" id="IPR001249">
    <property type="entry name" value="AcCoA_biotinCC"/>
</dbReference>
<dbReference type="PANTHER" id="PTHR45266">
    <property type="entry name" value="OXALOACETATE DECARBOXYLASE ALPHA CHAIN"/>
    <property type="match status" value="1"/>
</dbReference>
<dbReference type="PRINTS" id="PR01071">
    <property type="entry name" value="ACOABIOTINCC"/>
</dbReference>
<evidence type="ECO:0000256" key="2">
    <source>
        <dbReference type="ARBA" id="ARBA00023267"/>
    </source>
</evidence>
<proteinExistence type="predicted"/>
<keyword evidence="3" id="KW-0443">Lipid metabolism</keyword>
<dbReference type="CDD" id="cd06850">
    <property type="entry name" value="biotinyl_domain"/>
    <property type="match status" value="1"/>
</dbReference>
<reference evidence="5" key="1">
    <citation type="submission" date="2015-02" db="EMBL/GenBank/DDBJ databases">
        <title>Genome Assembly of Bacillaceae bacterium MTCC 8252.</title>
        <authorList>
            <person name="Verma A."/>
            <person name="Khatri I."/>
            <person name="Mual P."/>
            <person name="Subramanian S."/>
            <person name="Krishnamurthi S."/>
        </authorList>
    </citation>
    <scope>NUCLEOTIDE SEQUENCE [LARGE SCALE GENOMIC DNA]</scope>
    <source>
        <strain evidence="5">MTCC 8252</strain>
    </source>
</reference>
<keyword evidence="2 3" id="KW-0092">Biotin</keyword>
<dbReference type="OrthoDB" id="9811735at2"/>
<dbReference type="NCBIfam" id="NF005457">
    <property type="entry name" value="PRK07051.1"/>
    <property type="match status" value="1"/>
</dbReference>
<evidence type="ECO:0000313" key="5">
    <source>
        <dbReference type="EMBL" id="KKB39607.1"/>
    </source>
</evidence>
<comment type="pathway">
    <text evidence="3">Lipid metabolism; fatty acid biosynthesis.</text>
</comment>
<accession>A0A0F5I3A7</accession>
<accession>A0A0F5HU30</accession>
<dbReference type="Proteomes" id="UP000031563">
    <property type="component" value="Unassembled WGS sequence"/>
</dbReference>
<dbReference type="EMBL" id="JWIR02000040">
    <property type="protein sequence ID" value="KKB39607.1"/>
    <property type="molecule type" value="Genomic_DNA"/>
</dbReference>
<comment type="function">
    <text evidence="3">This protein is a component of the acetyl coenzyme A carboxylase complex; first, biotin carboxylase catalyzes the carboxylation of the carrier protein and then the transcarboxylase transfers the carboxyl group to form malonyl-CoA.</text>
</comment>
<dbReference type="GO" id="GO:0003989">
    <property type="term" value="F:acetyl-CoA carboxylase activity"/>
    <property type="evidence" value="ECO:0007669"/>
    <property type="project" value="InterPro"/>
</dbReference>
<dbReference type="STRING" id="1221996.QY95_02237"/>
<dbReference type="InterPro" id="IPR011053">
    <property type="entry name" value="Single_hybrid_motif"/>
</dbReference>